<dbReference type="GO" id="GO:0016020">
    <property type="term" value="C:membrane"/>
    <property type="evidence" value="ECO:0007669"/>
    <property type="project" value="UniProtKB-SubCell"/>
</dbReference>
<evidence type="ECO:0000256" key="2">
    <source>
        <dbReference type="ARBA" id="ARBA00022692"/>
    </source>
</evidence>
<comment type="subcellular location">
    <subcellularLocation>
        <location evidence="1">Membrane</location>
        <topology evidence="1">Multi-pass membrane protein</topology>
    </subcellularLocation>
</comment>
<accession>A0ABD3V184</accession>
<evidence type="ECO:0000256" key="1">
    <source>
        <dbReference type="ARBA" id="ARBA00004141"/>
    </source>
</evidence>
<feature type="transmembrane region" description="Helical" evidence="5">
    <location>
        <begin position="45"/>
        <end position="69"/>
    </location>
</feature>
<protein>
    <submittedName>
        <fullName evidence="6">Uncharacterized protein</fullName>
    </submittedName>
</protein>
<keyword evidence="7" id="KW-1185">Reference proteome</keyword>
<gene>
    <name evidence="6" type="ORF">ACJMK2_013640</name>
</gene>
<feature type="transmembrane region" description="Helical" evidence="5">
    <location>
        <begin position="121"/>
        <end position="146"/>
    </location>
</feature>
<dbReference type="Proteomes" id="UP001634394">
    <property type="component" value="Unassembled WGS sequence"/>
</dbReference>
<evidence type="ECO:0000256" key="4">
    <source>
        <dbReference type="ARBA" id="ARBA00023136"/>
    </source>
</evidence>
<feature type="transmembrane region" description="Helical" evidence="5">
    <location>
        <begin position="81"/>
        <end position="101"/>
    </location>
</feature>
<evidence type="ECO:0000256" key="3">
    <source>
        <dbReference type="ARBA" id="ARBA00022989"/>
    </source>
</evidence>
<proteinExistence type="predicted"/>
<organism evidence="6 7">
    <name type="scientific">Sinanodonta woodiana</name>
    <name type="common">Chinese pond mussel</name>
    <name type="synonym">Anodonta woodiana</name>
    <dbReference type="NCBI Taxonomy" id="1069815"/>
    <lineage>
        <taxon>Eukaryota</taxon>
        <taxon>Metazoa</taxon>
        <taxon>Spiralia</taxon>
        <taxon>Lophotrochozoa</taxon>
        <taxon>Mollusca</taxon>
        <taxon>Bivalvia</taxon>
        <taxon>Autobranchia</taxon>
        <taxon>Heteroconchia</taxon>
        <taxon>Palaeoheterodonta</taxon>
        <taxon>Unionida</taxon>
        <taxon>Unionoidea</taxon>
        <taxon>Unionidae</taxon>
        <taxon>Unioninae</taxon>
        <taxon>Sinanodonta</taxon>
    </lineage>
</organism>
<keyword evidence="2 5" id="KW-0812">Transmembrane</keyword>
<dbReference type="InterPro" id="IPR004031">
    <property type="entry name" value="PMP22/EMP/MP20/Claudin"/>
</dbReference>
<keyword evidence="4 5" id="KW-0472">Membrane</keyword>
<comment type="caution">
    <text evidence="6">The sequence shown here is derived from an EMBL/GenBank/DDBJ whole genome shotgun (WGS) entry which is preliminary data.</text>
</comment>
<keyword evidence="3 5" id="KW-1133">Transmembrane helix</keyword>
<dbReference type="Pfam" id="PF00822">
    <property type="entry name" value="PMP22_Claudin"/>
    <property type="match status" value="1"/>
</dbReference>
<evidence type="ECO:0000313" key="6">
    <source>
        <dbReference type="EMBL" id="KAL3854368.1"/>
    </source>
</evidence>
<reference evidence="6 7" key="1">
    <citation type="submission" date="2024-11" db="EMBL/GenBank/DDBJ databases">
        <title>Chromosome-level genome assembly of the freshwater bivalve Anodonta woodiana.</title>
        <authorList>
            <person name="Chen X."/>
        </authorList>
    </citation>
    <scope>NUCLEOTIDE SEQUENCE [LARGE SCALE GENOMIC DNA]</scope>
    <source>
        <strain evidence="6">MN2024</strain>
        <tissue evidence="6">Gills</tissue>
    </source>
</reference>
<name>A0ABD3V184_SINWO</name>
<evidence type="ECO:0000313" key="7">
    <source>
        <dbReference type="Proteomes" id="UP001634394"/>
    </source>
</evidence>
<dbReference type="Gene3D" id="1.20.140.150">
    <property type="match status" value="1"/>
</dbReference>
<dbReference type="EMBL" id="JBJQND010000014">
    <property type="protein sequence ID" value="KAL3854368.1"/>
    <property type="molecule type" value="Genomic_DNA"/>
</dbReference>
<sequence>MVLTRITENIGFWDYCVTVKFYGLLHSECGKLYESNRSDMTDASAAMLLIGMLVMAGSIVMCVISTFCLKENRRLPIIGGVCNLFAGLCMLVGVALFGYEYRQDVFIGNLNLHVAHAYGPSVYMAIVATFLALVSGNIQIASVTIFTKPIII</sequence>
<dbReference type="AlphaFoldDB" id="A0ABD3V184"/>
<evidence type="ECO:0000256" key="5">
    <source>
        <dbReference type="SAM" id="Phobius"/>
    </source>
</evidence>